<dbReference type="InterPro" id="IPR009091">
    <property type="entry name" value="RCC1/BLIP-II"/>
</dbReference>
<dbReference type="PROSITE" id="PS50012">
    <property type="entry name" value="RCC1_3"/>
    <property type="match status" value="1"/>
</dbReference>
<dbReference type="PANTHER" id="PTHR22872:SF6">
    <property type="entry name" value="E3 UBIQUITIN-PROTEIN LIGASE HERC1-RELATED"/>
    <property type="match status" value="1"/>
</dbReference>
<proteinExistence type="predicted"/>
<reference evidence="3 4" key="1">
    <citation type="submission" date="2018-03" db="EMBL/GenBank/DDBJ databases">
        <title>Finding Nemo's genes: A chromosome-scale reference assembly of the genome of the orange clownfish Amphiprion percula.</title>
        <authorList>
            <person name="Lehmann R."/>
        </authorList>
    </citation>
    <scope>NUCLEOTIDE SEQUENCE</scope>
</reference>
<dbReference type="STRING" id="161767.ENSAPEP00000025024"/>
<dbReference type="InterPro" id="IPR051625">
    <property type="entry name" value="Signaling_Regulatory_Domain"/>
</dbReference>
<dbReference type="AlphaFoldDB" id="A0A3P8TJN3"/>
<evidence type="ECO:0000313" key="3">
    <source>
        <dbReference type="Ensembl" id="ENSAPEP00000025024.1"/>
    </source>
</evidence>
<evidence type="ECO:0000256" key="1">
    <source>
        <dbReference type="ARBA" id="ARBA00022737"/>
    </source>
</evidence>
<dbReference type="Pfam" id="PF00415">
    <property type="entry name" value="RCC1"/>
    <property type="match status" value="1"/>
</dbReference>
<evidence type="ECO:0000313" key="4">
    <source>
        <dbReference type="Proteomes" id="UP000265080"/>
    </source>
</evidence>
<reference evidence="3" key="3">
    <citation type="submission" date="2025-09" db="UniProtKB">
        <authorList>
            <consortium name="Ensembl"/>
        </authorList>
    </citation>
    <scope>IDENTIFICATION</scope>
</reference>
<accession>A0A3P8TJN3</accession>
<organism evidence="3 4">
    <name type="scientific">Amphiprion percula</name>
    <name type="common">Orange clownfish</name>
    <name type="synonym">Lutjanus percula</name>
    <dbReference type="NCBI Taxonomy" id="161767"/>
    <lineage>
        <taxon>Eukaryota</taxon>
        <taxon>Metazoa</taxon>
        <taxon>Chordata</taxon>
        <taxon>Craniata</taxon>
        <taxon>Vertebrata</taxon>
        <taxon>Euteleostomi</taxon>
        <taxon>Actinopterygii</taxon>
        <taxon>Neopterygii</taxon>
        <taxon>Teleostei</taxon>
        <taxon>Neoteleostei</taxon>
        <taxon>Acanthomorphata</taxon>
        <taxon>Ovalentaria</taxon>
        <taxon>Pomacentridae</taxon>
        <taxon>Amphiprion</taxon>
    </lineage>
</organism>
<dbReference type="Ensembl" id="ENSAPET00000025678.1">
    <property type="protein sequence ID" value="ENSAPEP00000025024.1"/>
    <property type="gene ID" value="ENSAPEG00000017797.1"/>
</dbReference>
<feature type="repeat" description="RCC1" evidence="2">
    <location>
        <begin position="29"/>
        <end position="82"/>
    </location>
</feature>
<evidence type="ECO:0000256" key="2">
    <source>
        <dbReference type="PROSITE-ProRule" id="PRU00235"/>
    </source>
</evidence>
<dbReference type="InterPro" id="IPR000408">
    <property type="entry name" value="Reg_chr_condens"/>
</dbReference>
<protein>
    <submittedName>
        <fullName evidence="3">Uncharacterized protein</fullName>
    </submittedName>
</protein>
<name>A0A3P8TJN3_AMPPE</name>
<sequence>MPEPHIYIIQQTLMLYHLNYCTFSVSADGSVKACGKGSYGRLGLGDSNNQSMPKKLKVLGLEGVSIQQITAGTSHSLAWTATLRRSTKLLKESSHDKQIIKKLHSKNNDMF</sequence>
<reference evidence="3" key="2">
    <citation type="submission" date="2025-08" db="UniProtKB">
        <authorList>
            <consortium name="Ensembl"/>
        </authorList>
    </citation>
    <scope>IDENTIFICATION</scope>
</reference>
<dbReference type="Proteomes" id="UP000265080">
    <property type="component" value="Chromosome 16"/>
</dbReference>
<keyword evidence="1" id="KW-0677">Repeat</keyword>
<dbReference type="PANTHER" id="PTHR22872">
    <property type="entry name" value="BTK-BINDING PROTEIN-RELATED"/>
    <property type="match status" value="1"/>
</dbReference>
<dbReference type="SUPFAM" id="SSF50985">
    <property type="entry name" value="RCC1/BLIP-II"/>
    <property type="match status" value="1"/>
</dbReference>
<dbReference type="Gene3D" id="2.130.10.30">
    <property type="entry name" value="Regulator of chromosome condensation 1/beta-lactamase-inhibitor protein II"/>
    <property type="match status" value="1"/>
</dbReference>
<keyword evidence="4" id="KW-1185">Reference proteome</keyword>